<protein>
    <submittedName>
        <fullName evidence="1">Uncharacterized protein</fullName>
    </submittedName>
</protein>
<dbReference type="EMBL" id="LAZR01021635">
    <property type="protein sequence ID" value="KKL84680.1"/>
    <property type="molecule type" value="Genomic_DNA"/>
</dbReference>
<dbReference type="AlphaFoldDB" id="A0A0F9HSK9"/>
<accession>A0A0F9HSK9</accession>
<comment type="caution">
    <text evidence="1">The sequence shown here is derived from an EMBL/GenBank/DDBJ whole genome shotgun (WGS) entry which is preliminary data.</text>
</comment>
<organism evidence="1">
    <name type="scientific">marine sediment metagenome</name>
    <dbReference type="NCBI Taxonomy" id="412755"/>
    <lineage>
        <taxon>unclassified sequences</taxon>
        <taxon>metagenomes</taxon>
        <taxon>ecological metagenomes</taxon>
    </lineage>
</organism>
<reference evidence="1" key="1">
    <citation type="journal article" date="2015" name="Nature">
        <title>Complex archaea that bridge the gap between prokaryotes and eukaryotes.</title>
        <authorList>
            <person name="Spang A."/>
            <person name="Saw J.H."/>
            <person name="Jorgensen S.L."/>
            <person name="Zaremba-Niedzwiedzka K."/>
            <person name="Martijn J."/>
            <person name="Lind A.E."/>
            <person name="van Eijk R."/>
            <person name="Schleper C."/>
            <person name="Guy L."/>
            <person name="Ettema T.J."/>
        </authorList>
    </citation>
    <scope>NUCLEOTIDE SEQUENCE</scope>
</reference>
<gene>
    <name evidence="1" type="ORF">LCGC14_1962320</name>
</gene>
<name>A0A0F9HSK9_9ZZZZ</name>
<proteinExistence type="predicted"/>
<sequence length="95" mass="10059">MSVSWRVTVSPGSAKVLYDNNPTISRMTIKVKNPAVEGPSIPVYIGGSNVTYGTGYMLESGEDATFTIYPHQGEGLYAKSNPGGIVTVQCTKGTD</sequence>
<evidence type="ECO:0000313" key="1">
    <source>
        <dbReference type="EMBL" id="KKL84680.1"/>
    </source>
</evidence>